<dbReference type="EMBL" id="JAPFCC010000001">
    <property type="protein sequence ID" value="MCW7555630.1"/>
    <property type="molecule type" value="Genomic_DNA"/>
</dbReference>
<dbReference type="InterPro" id="IPR000182">
    <property type="entry name" value="GNAT_dom"/>
</dbReference>
<dbReference type="CDD" id="cd04301">
    <property type="entry name" value="NAT_SF"/>
    <property type="match status" value="1"/>
</dbReference>
<evidence type="ECO:0000259" key="1">
    <source>
        <dbReference type="PROSITE" id="PS51186"/>
    </source>
</evidence>
<dbReference type="SUPFAM" id="SSF55729">
    <property type="entry name" value="Acyl-CoA N-acyltransferases (Nat)"/>
    <property type="match status" value="1"/>
</dbReference>
<dbReference type="RefSeq" id="WP_262565380.1">
    <property type="nucleotide sequence ID" value="NZ_JAPFCC010000001.1"/>
</dbReference>
<gene>
    <name evidence="2" type="ORF">NX722_23990</name>
</gene>
<dbReference type="Pfam" id="PF13508">
    <property type="entry name" value="Acetyltransf_7"/>
    <property type="match status" value="1"/>
</dbReference>
<dbReference type="Gene3D" id="3.40.630.30">
    <property type="match status" value="1"/>
</dbReference>
<evidence type="ECO:0000313" key="2">
    <source>
        <dbReference type="EMBL" id="MCW7555630.1"/>
    </source>
</evidence>
<dbReference type="InterPro" id="IPR016181">
    <property type="entry name" value="Acyl_CoA_acyltransferase"/>
</dbReference>
<accession>A0ABT3N1Y0</accession>
<comment type="caution">
    <text evidence="2">The sequence shown here is derived from an EMBL/GenBank/DDBJ whole genome shotgun (WGS) entry which is preliminary data.</text>
</comment>
<protein>
    <submittedName>
        <fullName evidence="2">GNAT family N-acetyltransferase</fullName>
    </submittedName>
</protein>
<reference evidence="2 3" key="1">
    <citation type="submission" date="2022-10" db="EMBL/GenBank/DDBJ databases">
        <title>High-quality genome sequences of two octocoral-associated bacteria, Endozoicomonas euniceicola EF212 and Endozoicomonas gorgoniicola PS125.</title>
        <authorList>
            <person name="Chiou Y.-J."/>
            <person name="Chen Y.-H."/>
        </authorList>
    </citation>
    <scope>NUCLEOTIDE SEQUENCE [LARGE SCALE GENOMIC DNA]</scope>
    <source>
        <strain evidence="2 3">PS125</strain>
    </source>
</reference>
<dbReference type="PROSITE" id="PS51186">
    <property type="entry name" value="GNAT"/>
    <property type="match status" value="1"/>
</dbReference>
<keyword evidence="3" id="KW-1185">Reference proteome</keyword>
<feature type="domain" description="N-acetyltransferase" evidence="1">
    <location>
        <begin position="42"/>
        <end position="192"/>
    </location>
</feature>
<dbReference type="Proteomes" id="UP001209854">
    <property type="component" value="Unassembled WGS sequence"/>
</dbReference>
<organism evidence="2 3">
    <name type="scientific">Endozoicomonas gorgoniicola</name>
    <dbReference type="NCBI Taxonomy" id="1234144"/>
    <lineage>
        <taxon>Bacteria</taxon>
        <taxon>Pseudomonadati</taxon>
        <taxon>Pseudomonadota</taxon>
        <taxon>Gammaproteobacteria</taxon>
        <taxon>Oceanospirillales</taxon>
        <taxon>Endozoicomonadaceae</taxon>
        <taxon>Endozoicomonas</taxon>
    </lineage>
</organism>
<proteinExistence type="predicted"/>
<name>A0ABT3N1Y0_9GAMM</name>
<sequence>MSLIEKQPVEYPLLQPNISSTLMMLIEGTPVSSPIVNTVVSTIVRKAQEIDIKPLVKLCKESLLASYGELVEAERLRPWSEGGDIEKYVQGIWPDMLVAVDGPDLVGMLALQGNRIDIVWVAQALRQQGIGQMLMDTAEEQVALTCKSIEVECLGPDIQTIQFYEDRGYVRVKEYVDNMSGVDKIVMSRTLESV</sequence>
<evidence type="ECO:0000313" key="3">
    <source>
        <dbReference type="Proteomes" id="UP001209854"/>
    </source>
</evidence>